<evidence type="ECO:0000313" key="3">
    <source>
        <dbReference type="Proteomes" id="UP000444318"/>
    </source>
</evidence>
<dbReference type="PROSITE" id="PS51257">
    <property type="entry name" value="PROKAR_LIPOPROTEIN"/>
    <property type="match status" value="1"/>
</dbReference>
<dbReference type="RefSeq" id="WP_152800729.1">
    <property type="nucleotide sequence ID" value="NZ_WHUF01000001.1"/>
</dbReference>
<dbReference type="InterPro" id="IPR015943">
    <property type="entry name" value="WD40/YVTN_repeat-like_dom_sf"/>
</dbReference>
<dbReference type="AlphaFoldDB" id="A0A843S1A1"/>
<dbReference type="Proteomes" id="UP000444318">
    <property type="component" value="Unassembled WGS sequence"/>
</dbReference>
<name>A0A843S1A1_9BURK</name>
<feature type="signal peptide" evidence="1">
    <location>
        <begin position="1"/>
        <end position="21"/>
    </location>
</feature>
<protein>
    <submittedName>
        <fullName evidence="2">TIGR03118 family protein</fullName>
    </submittedName>
</protein>
<sequence length="351" mass="36012">MRTRSYTALAALALSACGGGGYDTPMTQPPVITPPVLTQFKLTKLVGDTAGSAAQTDAKLVNAWGIAFNPAGFVWVANNGSSTSTLYDGNGVAQALVVATPPSPTGIVYNGSADFRASPFIFATESGKIAAWSPTVNLNNAVTVFDGAGAQAVYKGLAIATWNNANYLYAADFHNNRVDVFDANFNKVTLPGAFRDTTLPANYAPFGIQAAGDRIYIAYAQRESGGDDDVKGAGLGAIDVFDTAGNLLKQLAMGGVLNAPWGMALAPANFGTYSGKLLVANFGDGKINAYDPSTGAMAGTLSNAAGSAIVIDGLWGIAFGPGVNSQPVNTLFFAAGPGGEAHGLYGRIDMQ</sequence>
<accession>A0A843S1A1</accession>
<dbReference type="NCBIfam" id="TIGR03118">
    <property type="entry name" value="PEPCTERM_chp_1"/>
    <property type="match status" value="1"/>
</dbReference>
<keyword evidence="3" id="KW-1185">Reference proteome</keyword>
<proteinExistence type="predicted"/>
<dbReference type="Gene3D" id="2.130.10.10">
    <property type="entry name" value="YVTN repeat-like/Quinoprotein amine dehydrogenase"/>
    <property type="match status" value="1"/>
</dbReference>
<dbReference type="InterPro" id="IPR017549">
    <property type="entry name" value="APMV_L690"/>
</dbReference>
<gene>
    <name evidence="2" type="ORF">GEV01_00660</name>
</gene>
<organism evidence="2 3">
    <name type="scientific">Rugamonas rivuli</name>
    <dbReference type="NCBI Taxonomy" id="2743358"/>
    <lineage>
        <taxon>Bacteria</taxon>
        <taxon>Pseudomonadati</taxon>
        <taxon>Pseudomonadota</taxon>
        <taxon>Betaproteobacteria</taxon>
        <taxon>Burkholderiales</taxon>
        <taxon>Oxalobacteraceae</taxon>
        <taxon>Telluria group</taxon>
        <taxon>Rugamonas</taxon>
    </lineage>
</organism>
<evidence type="ECO:0000256" key="1">
    <source>
        <dbReference type="SAM" id="SignalP"/>
    </source>
</evidence>
<reference evidence="2 3" key="1">
    <citation type="submission" date="2019-10" db="EMBL/GenBank/DDBJ databases">
        <title>Two novel species isolated from a subtropical stream in China.</title>
        <authorList>
            <person name="Lu H."/>
        </authorList>
    </citation>
    <scope>NUCLEOTIDE SEQUENCE [LARGE SCALE GENOMIC DNA]</scope>
    <source>
        <strain evidence="2 3">FT103W</strain>
    </source>
</reference>
<feature type="chain" id="PRO_5032410325" evidence="1">
    <location>
        <begin position="22"/>
        <end position="351"/>
    </location>
</feature>
<evidence type="ECO:0000313" key="2">
    <source>
        <dbReference type="EMBL" id="MQA18015.1"/>
    </source>
</evidence>
<dbReference type="SUPFAM" id="SSF75011">
    <property type="entry name" value="3-carboxy-cis,cis-mucoante lactonizing enzyme"/>
    <property type="match status" value="1"/>
</dbReference>
<comment type="caution">
    <text evidence="2">The sequence shown here is derived from an EMBL/GenBank/DDBJ whole genome shotgun (WGS) entry which is preliminary data.</text>
</comment>
<dbReference type="EMBL" id="WHUF01000001">
    <property type="protein sequence ID" value="MQA18015.1"/>
    <property type="molecule type" value="Genomic_DNA"/>
</dbReference>
<keyword evidence="1" id="KW-0732">Signal</keyword>